<dbReference type="AlphaFoldDB" id="A0A8A4TGR9"/>
<accession>A0A8A4TGR9</accession>
<feature type="domain" description="Isochorismatase-like" evidence="1">
    <location>
        <begin position="34"/>
        <end position="187"/>
    </location>
</feature>
<sequence length="224" mass="24808">MIKTVNGIAQYPEGYSGTPHRAPVEDPFISPTNAALVLIDYQAHIMMGVRNIDHEELVNNATGLVKSAVHFGLPIIFSHVGVGLTGAQPFLEELTKLAPDAVIVDRTNVNAWEEKEFVAAVEATGRKKLIMGGLWTDVCLAYPAIEAARNGYDVHVPEDTIGSISQMAHDNGMRRMIQAGVKALTWNVVLAELQRDHARKDTEKETTRIFLEYLFKMDPDKGWQ</sequence>
<protein>
    <submittedName>
        <fullName evidence="2">Isochorismatase family protein</fullName>
    </submittedName>
</protein>
<dbReference type="Proteomes" id="UP000663929">
    <property type="component" value="Chromosome"/>
</dbReference>
<gene>
    <name evidence="2" type="ORF">J3U87_24895</name>
</gene>
<reference evidence="2" key="1">
    <citation type="submission" date="2021-03" db="EMBL/GenBank/DDBJ databases">
        <title>Acanthopleuribacteraceae sp. M133.</title>
        <authorList>
            <person name="Wang G."/>
        </authorList>
    </citation>
    <scope>NUCLEOTIDE SEQUENCE</scope>
    <source>
        <strain evidence="2">M133</strain>
    </source>
</reference>
<name>A0A8A4TGR9_SULCO</name>
<keyword evidence="3" id="KW-1185">Reference proteome</keyword>
<evidence type="ECO:0000313" key="2">
    <source>
        <dbReference type="EMBL" id="QTD48833.1"/>
    </source>
</evidence>
<proteinExistence type="predicted"/>
<dbReference type="InterPro" id="IPR036380">
    <property type="entry name" value="Isochorismatase-like_sf"/>
</dbReference>
<dbReference type="InterPro" id="IPR000868">
    <property type="entry name" value="Isochorismatase-like_dom"/>
</dbReference>
<dbReference type="EMBL" id="CP071793">
    <property type="protein sequence ID" value="QTD48833.1"/>
    <property type="molecule type" value="Genomic_DNA"/>
</dbReference>
<dbReference type="KEGG" id="scor:J3U87_24895"/>
<dbReference type="PANTHER" id="PTHR43559:SF1">
    <property type="entry name" value="HYDROLASE"/>
    <property type="match status" value="1"/>
</dbReference>
<dbReference type="PANTHER" id="PTHR43559">
    <property type="entry name" value="HYDROLASE YCAC-RELATED"/>
    <property type="match status" value="1"/>
</dbReference>
<evidence type="ECO:0000259" key="1">
    <source>
        <dbReference type="Pfam" id="PF00857"/>
    </source>
</evidence>
<evidence type="ECO:0000313" key="3">
    <source>
        <dbReference type="Proteomes" id="UP000663929"/>
    </source>
</evidence>
<dbReference type="Pfam" id="PF00857">
    <property type="entry name" value="Isochorismatase"/>
    <property type="match status" value="1"/>
</dbReference>
<dbReference type="Gene3D" id="3.40.50.850">
    <property type="entry name" value="Isochorismatase-like"/>
    <property type="match status" value="1"/>
</dbReference>
<organism evidence="2 3">
    <name type="scientific">Sulfidibacter corallicola</name>
    <dbReference type="NCBI Taxonomy" id="2818388"/>
    <lineage>
        <taxon>Bacteria</taxon>
        <taxon>Pseudomonadati</taxon>
        <taxon>Acidobacteriota</taxon>
        <taxon>Holophagae</taxon>
        <taxon>Acanthopleuribacterales</taxon>
        <taxon>Acanthopleuribacteraceae</taxon>
        <taxon>Sulfidibacter</taxon>
    </lineage>
</organism>
<dbReference type="SUPFAM" id="SSF52499">
    <property type="entry name" value="Isochorismatase-like hydrolases"/>
    <property type="match status" value="1"/>
</dbReference>
<dbReference type="RefSeq" id="WP_237378483.1">
    <property type="nucleotide sequence ID" value="NZ_CP071793.1"/>
</dbReference>
<dbReference type="InterPro" id="IPR053152">
    <property type="entry name" value="Hydrolase_YcaC-like"/>
</dbReference>